<feature type="region of interest" description="Disordered" evidence="1">
    <location>
        <begin position="1"/>
        <end position="37"/>
    </location>
</feature>
<organism evidence="2 3">
    <name type="scientific">Sphingobacterium micropteri</name>
    <dbReference type="NCBI Taxonomy" id="2763501"/>
    <lineage>
        <taxon>Bacteria</taxon>
        <taxon>Pseudomonadati</taxon>
        <taxon>Bacteroidota</taxon>
        <taxon>Sphingobacteriia</taxon>
        <taxon>Sphingobacteriales</taxon>
        <taxon>Sphingobacteriaceae</taxon>
        <taxon>Sphingobacterium</taxon>
    </lineage>
</organism>
<dbReference type="EMBL" id="JACOIK010000006">
    <property type="protein sequence ID" value="MBD1433070.1"/>
    <property type="molecule type" value="Genomic_DNA"/>
</dbReference>
<dbReference type="RefSeq" id="WP_190994057.1">
    <property type="nucleotide sequence ID" value="NZ_JACOIK010000006.1"/>
</dbReference>
<name>A0ABR7YP03_9SPHI</name>
<proteinExistence type="predicted"/>
<keyword evidence="3" id="KW-1185">Reference proteome</keyword>
<reference evidence="2 3" key="1">
    <citation type="submission" date="2020-08" db="EMBL/GenBank/DDBJ databases">
        <title>Sphingobacterium sp. DN00404 isolated from aquaculture water.</title>
        <authorList>
            <person name="Zhang M."/>
        </authorList>
    </citation>
    <scope>NUCLEOTIDE SEQUENCE [LARGE SCALE GENOMIC DNA]</scope>
    <source>
        <strain evidence="2 3">DN00404</strain>
    </source>
</reference>
<protein>
    <submittedName>
        <fullName evidence="2">Uncharacterized protein</fullName>
    </submittedName>
</protein>
<evidence type="ECO:0000313" key="3">
    <source>
        <dbReference type="Proteomes" id="UP000602759"/>
    </source>
</evidence>
<accession>A0ABR7YP03</accession>
<feature type="compositionally biased region" description="Basic and acidic residues" evidence="1">
    <location>
        <begin position="1"/>
        <end position="10"/>
    </location>
</feature>
<gene>
    <name evidence="2" type="ORF">H8B06_09560</name>
</gene>
<comment type="caution">
    <text evidence="2">The sequence shown here is derived from an EMBL/GenBank/DDBJ whole genome shotgun (WGS) entry which is preliminary data.</text>
</comment>
<sequence length="96" mass="10764">MLPGTRKNENDGQQLRFGIGKNEYPGQGDKHEGLLDGLGGQMYRNPIQKNRVVARRTVQVVRRDHVGVRENSDGVFLRAFVHVHVNACTVHVNTCT</sequence>
<evidence type="ECO:0000256" key="1">
    <source>
        <dbReference type="SAM" id="MobiDB-lite"/>
    </source>
</evidence>
<evidence type="ECO:0000313" key="2">
    <source>
        <dbReference type="EMBL" id="MBD1433070.1"/>
    </source>
</evidence>
<dbReference type="Proteomes" id="UP000602759">
    <property type="component" value="Unassembled WGS sequence"/>
</dbReference>